<reference evidence="2" key="1">
    <citation type="journal article" date="2019" name="Int. J. Syst. Evol. Microbiol.">
        <title>The Global Catalogue of Microorganisms (GCM) 10K type strain sequencing project: providing services to taxonomists for standard genome sequencing and annotation.</title>
        <authorList>
            <consortium name="The Broad Institute Genomics Platform"/>
            <consortium name="The Broad Institute Genome Sequencing Center for Infectious Disease"/>
            <person name="Wu L."/>
            <person name="Ma J."/>
        </authorList>
    </citation>
    <scope>NUCLEOTIDE SEQUENCE [LARGE SCALE GENOMIC DNA]</scope>
    <source>
        <strain evidence="2">JCM 18126</strain>
    </source>
</reference>
<dbReference type="Proteomes" id="UP001501195">
    <property type="component" value="Unassembled WGS sequence"/>
</dbReference>
<dbReference type="RefSeq" id="WP_345712534.1">
    <property type="nucleotide sequence ID" value="NZ_BAABIL010000317.1"/>
</dbReference>
<dbReference type="Gene3D" id="3.40.190.10">
    <property type="entry name" value="Periplasmic binding protein-like II"/>
    <property type="match status" value="2"/>
</dbReference>
<dbReference type="InterPro" id="IPR006059">
    <property type="entry name" value="SBP"/>
</dbReference>
<dbReference type="EMBL" id="BAABIL010000317">
    <property type="protein sequence ID" value="GAA4981182.1"/>
    <property type="molecule type" value="Genomic_DNA"/>
</dbReference>
<protein>
    <submittedName>
        <fullName evidence="1">ABC transporter substrate-binding protein</fullName>
    </submittedName>
</protein>
<gene>
    <name evidence="1" type="ORF">GCM10023225_21470</name>
</gene>
<dbReference type="InterPro" id="IPR050490">
    <property type="entry name" value="Bact_solute-bd_prot1"/>
</dbReference>
<evidence type="ECO:0000313" key="2">
    <source>
        <dbReference type="Proteomes" id="UP001501195"/>
    </source>
</evidence>
<proteinExistence type="predicted"/>
<dbReference type="PANTHER" id="PTHR43649">
    <property type="entry name" value="ARABINOSE-BINDING PROTEIN-RELATED"/>
    <property type="match status" value="1"/>
</dbReference>
<name>A0ABP9HXY2_9ACTN</name>
<evidence type="ECO:0000313" key="1">
    <source>
        <dbReference type="EMBL" id="GAA4981182.1"/>
    </source>
</evidence>
<dbReference type="SUPFAM" id="SSF53850">
    <property type="entry name" value="Periplasmic binding protein-like II"/>
    <property type="match status" value="1"/>
</dbReference>
<accession>A0ABP9HXY2</accession>
<sequence>MTRPRTEAEHLASLVPASVRATRLPRRSVLRGSVLAAGALGGLTACGGDDAGSGGEGGGSATTLGSNGSDEVPKKMIAALAADAKTKAGVDVAINTIEHEKFQEGINNYLQGSPDDVWTWFSGYRMRFFASRGLAGDISDVWQDLTGYTDAFKQAGTGDDGKQYLVPSTYGPWAVFYRKSLWQERGYTPPADWESFKALLARMQTDGLVPMAFADKDGWPAMGTFDQLNLRINGYQFHVDLMAGEEAWNSAEVKSVFEAWREIMPFHQEAANGREWQEAATALVNKEAGMMLLGSFIGEQFPEADQGDLDFFNFPEIDPAIGADAVEAPLDGYMMSARPRDEEAAKKFLGYLGSADAGTLMVQTNPTVITANGDTDTSGYTELQARCAEYVGSAKSIAQFMDRDTRPDFASTVMIPSLQTFINNPADIDGLVNSIEEQKKSIFTS</sequence>
<comment type="caution">
    <text evidence="1">The sequence shown here is derived from an EMBL/GenBank/DDBJ whole genome shotgun (WGS) entry which is preliminary data.</text>
</comment>
<organism evidence="1 2">
    <name type="scientific">Kineococcus glutinatus</name>
    <dbReference type="NCBI Taxonomy" id="1070872"/>
    <lineage>
        <taxon>Bacteria</taxon>
        <taxon>Bacillati</taxon>
        <taxon>Actinomycetota</taxon>
        <taxon>Actinomycetes</taxon>
        <taxon>Kineosporiales</taxon>
        <taxon>Kineosporiaceae</taxon>
        <taxon>Kineococcus</taxon>
    </lineage>
</organism>
<keyword evidence="2" id="KW-1185">Reference proteome</keyword>
<dbReference type="Pfam" id="PF01547">
    <property type="entry name" value="SBP_bac_1"/>
    <property type="match status" value="1"/>
</dbReference>